<dbReference type="Proteomes" id="UP000198741">
    <property type="component" value="Chromosome I"/>
</dbReference>
<organism evidence="3 4">
    <name type="scientific">Nakamurella panacisegetis</name>
    <dbReference type="NCBI Taxonomy" id="1090615"/>
    <lineage>
        <taxon>Bacteria</taxon>
        <taxon>Bacillati</taxon>
        <taxon>Actinomycetota</taxon>
        <taxon>Actinomycetes</taxon>
        <taxon>Nakamurellales</taxon>
        <taxon>Nakamurellaceae</taxon>
        <taxon>Nakamurella</taxon>
    </lineage>
</organism>
<dbReference type="InterPro" id="IPR036388">
    <property type="entry name" value="WH-like_DNA-bd_sf"/>
</dbReference>
<dbReference type="CDD" id="cd00090">
    <property type="entry name" value="HTH_ARSR"/>
    <property type="match status" value="1"/>
</dbReference>
<proteinExistence type="predicted"/>
<feature type="compositionally biased region" description="Pro residues" evidence="1">
    <location>
        <begin position="149"/>
        <end position="160"/>
    </location>
</feature>
<evidence type="ECO:0000256" key="1">
    <source>
        <dbReference type="SAM" id="MobiDB-lite"/>
    </source>
</evidence>
<dbReference type="InterPro" id="IPR011991">
    <property type="entry name" value="ArsR-like_HTH"/>
</dbReference>
<dbReference type="Gene3D" id="1.10.10.10">
    <property type="entry name" value="Winged helix-like DNA-binding domain superfamily/Winged helix DNA-binding domain"/>
    <property type="match status" value="1"/>
</dbReference>
<name>A0A1H0T0V2_9ACTN</name>
<feature type="region of interest" description="Disordered" evidence="1">
    <location>
        <begin position="145"/>
        <end position="173"/>
    </location>
</feature>
<dbReference type="InterPro" id="IPR039422">
    <property type="entry name" value="MarR/SlyA-like"/>
</dbReference>
<dbReference type="STRING" id="1090615.SAMN04515671_4398"/>
<dbReference type="PROSITE" id="PS50995">
    <property type="entry name" value="HTH_MARR_2"/>
    <property type="match status" value="1"/>
</dbReference>
<dbReference type="EMBL" id="LT629710">
    <property type="protein sequence ID" value="SDP47574.1"/>
    <property type="molecule type" value="Genomic_DNA"/>
</dbReference>
<evidence type="ECO:0000313" key="3">
    <source>
        <dbReference type="EMBL" id="SDP47574.1"/>
    </source>
</evidence>
<dbReference type="PANTHER" id="PTHR33164:SF99">
    <property type="entry name" value="MARR FAMILY REGULATORY PROTEIN"/>
    <property type="match status" value="1"/>
</dbReference>
<dbReference type="InterPro" id="IPR000835">
    <property type="entry name" value="HTH_MarR-typ"/>
</dbReference>
<dbReference type="PRINTS" id="PR00598">
    <property type="entry name" value="HTHMARR"/>
</dbReference>
<dbReference type="PANTHER" id="PTHR33164">
    <property type="entry name" value="TRANSCRIPTIONAL REGULATOR, MARR FAMILY"/>
    <property type="match status" value="1"/>
</dbReference>
<dbReference type="GO" id="GO:0003677">
    <property type="term" value="F:DNA binding"/>
    <property type="evidence" value="ECO:0007669"/>
    <property type="project" value="UniProtKB-KW"/>
</dbReference>
<dbReference type="SUPFAM" id="SSF46785">
    <property type="entry name" value="Winged helix' DNA-binding domain"/>
    <property type="match status" value="1"/>
</dbReference>
<gene>
    <name evidence="3" type="ORF">SAMN04515671_4398</name>
</gene>
<reference evidence="3 4" key="1">
    <citation type="submission" date="2016-10" db="EMBL/GenBank/DDBJ databases">
        <authorList>
            <person name="de Groot N.N."/>
        </authorList>
    </citation>
    <scope>NUCLEOTIDE SEQUENCE [LARGE SCALE GENOMIC DNA]</scope>
    <source>
        <strain evidence="4">P4-7,KCTC 19426,CECT 7604</strain>
    </source>
</reference>
<dbReference type="GO" id="GO:0003700">
    <property type="term" value="F:DNA-binding transcription factor activity"/>
    <property type="evidence" value="ECO:0007669"/>
    <property type="project" value="InterPro"/>
</dbReference>
<dbReference type="AlphaFoldDB" id="A0A1H0T0V2"/>
<dbReference type="GO" id="GO:0006950">
    <property type="term" value="P:response to stress"/>
    <property type="evidence" value="ECO:0007669"/>
    <property type="project" value="TreeGrafter"/>
</dbReference>
<sequence>MNPEDAGHPEAAPEPAGATQIWADLQAFVAGQDRRRALRLELDLGLGKAEALIKLAQGPMTLREIAETAQVDPPAATVAVDQLQRRGLVTRGPHPDDNRRKLVQLTDTGLQVAAAARRILTEPPPTLAALAPLDLAMLARIVGALNSPPENPTHTAPPAPAHGRNSRPGQGPS</sequence>
<protein>
    <submittedName>
        <fullName evidence="3">DNA-binding transcriptional regulator, MarR family</fullName>
    </submittedName>
</protein>
<evidence type="ECO:0000313" key="4">
    <source>
        <dbReference type="Proteomes" id="UP000198741"/>
    </source>
</evidence>
<keyword evidence="3" id="KW-0238">DNA-binding</keyword>
<dbReference type="RefSeq" id="WP_197676311.1">
    <property type="nucleotide sequence ID" value="NZ_LT629710.1"/>
</dbReference>
<dbReference type="Pfam" id="PF01047">
    <property type="entry name" value="MarR"/>
    <property type="match status" value="1"/>
</dbReference>
<dbReference type="SMART" id="SM00347">
    <property type="entry name" value="HTH_MARR"/>
    <property type="match status" value="1"/>
</dbReference>
<keyword evidence="4" id="KW-1185">Reference proteome</keyword>
<accession>A0A1H0T0V2</accession>
<evidence type="ECO:0000259" key="2">
    <source>
        <dbReference type="PROSITE" id="PS50995"/>
    </source>
</evidence>
<feature type="domain" description="HTH marR-type" evidence="2">
    <location>
        <begin position="18"/>
        <end position="147"/>
    </location>
</feature>
<dbReference type="InterPro" id="IPR036390">
    <property type="entry name" value="WH_DNA-bd_sf"/>
</dbReference>